<evidence type="ECO:0000256" key="1">
    <source>
        <dbReference type="ARBA" id="ARBA00022563"/>
    </source>
</evidence>
<feature type="domain" description="Formyl transferase N-terminal" evidence="3">
    <location>
        <begin position="3"/>
        <end position="177"/>
    </location>
</feature>
<dbReference type="STRING" id="67801.A0A1B0C141"/>
<sequence>MTICFITKEPHCIGNLLIKNKFGHLNAEILAIISNHKILKPLVELFNIPFHYINHDTLSDEEHNSKVLKLINKFKPDYIILAKYMRILTSNFIKNYNNKIINIHHSILPSFIGARPYFRAYKRGVKIIGATAHYVNNYLDSGPIIFQDIAHIDHTYTVNDIVRVGHDVEQYVLNRALSLIFSNRVLVFQNRTIIF</sequence>
<reference evidence="4" key="2">
    <citation type="submission" date="2020-05" db="UniProtKB">
        <authorList>
            <consortium name="EnsemblMetazoa"/>
        </authorList>
    </citation>
    <scope>IDENTIFICATION</scope>
    <source>
        <strain evidence="4">IAEA</strain>
    </source>
</reference>
<dbReference type="PANTHER" id="PTHR42706:SF1">
    <property type="entry name" value="FORMYLTETRAHYDROFOLATE DEFORMYLASE 2, MITOCHONDRIAL"/>
    <property type="match status" value="1"/>
</dbReference>
<dbReference type="InterPro" id="IPR002376">
    <property type="entry name" value="Formyl_transf_N"/>
</dbReference>
<evidence type="ECO:0000313" key="4">
    <source>
        <dbReference type="EnsemblMetazoa" id="GPPI046369-PA"/>
    </source>
</evidence>
<evidence type="ECO:0000313" key="5">
    <source>
        <dbReference type="Proteomes" id="UP000092460"/>
    </source>
</evidence>
<organism evidence="4 5">
    <name type="scientific">Glossina palpalis gambiensis</name>
    <dbReference type="NCBI Taxonomy" id="67801"/>
    <lineage>
        <taxon>Eukaryota</taxon>
        <taxon>Metazoa</taxon>
        <taxon>Ecdysozoa</taxon>
        <taxon>Arthropoda</taxon>
        <taxon>Hexapoda</taxon>
        <taxon>Insecta</taxon>
        <taxon>Pterygota</taxon>
        <taxon>Neoptera</taxon>
        <taxon>Endopterygota</taxon>
        <taxon>Diptera</taxon>
        <taxon>Brachycera</taxon>
        <taxon>Muscomorpha</taxon>
        <taxon>Hippoboscoidea</taxon>
        <taxon>Glossinidae</taxon>
        <taxon>Glossina</taxon>
    </lineage>
</organism>
<dbReference type="EMBL" id="JXJN01023891">
    <property type="status" value="NOT_ANNOTATED_CDS"/>
    <property type="molecule type" value="Genomic_DNA"/>
</dbReference>
<evidence type="ECO:0000256" key="2">
    <source>
        <dbReference type="ARBA" id="ARBA00022801"/>
    </source>
</evidence>
<keyword evidence="2" id="KW-0378">Hydrolase</keyword>
<dbReference type="InterPro" id="IPR004810">
    <property type="entry name" value="PurU"/>
</dbReference>
<accession>A0A1B0C141</accession>
<dbReference type="Gene3D" id="3.40.50.170">
    <property type="entry name" value="Formyl transferase, N-terminal domain"/>
    <property type="match status" value="1"/>
</dbReference>
<dbReference type="NCBIfam" id="TIGR00655">
    <property type="entry name" value="PurU"/>
    <property type="match status" value="1"/>
</dbReference>
<dbReference type="GO" id="GO:0006189">
    <property type="term" value="P:'de novo' IMP biosynthetic process"/>
    <property type="evidence" value="ECO:0007669"/>
    <property type="project" value="InterPro"/>
</dbReference>
<keyword evidence="1" id="KW-0554">One-carbon metabolism</keyword>
<dbReference type="NCBIfam" id="NF004684">
    <property type="entry name" value="PRK06027.1"/>
    <property type="match status" value="1"/>
</dbReference>
<proteinExistence type="predicted"/>
<dbReference type="EnsemblMetazoa" id="GPPI046369-RA">
    <property type="protein sequence ID" value="GPPI046369-PA"/>
    <property type="gene ID" value="GPPI046369"/>
</dbReference>
<dbReference type="InterPro" id="IPR036477">
    <property type="entry name" value="Formyl_transf_N_sf"/>
</dbReference>
<keyword evidence="5" id="KW-1185">Reference proteome</keyword>
<reference evidence="5" key="1">
    <citation type="submission" date="2015-01" db="EMBL/GenBank/DDBJ databases">
        <authorList>
            <person name="Aksoy S."/>
            <person name="Warren W."/>
            <person name="Wilson R.K."/>
        </authorList>
    </citation>
    <scope>NUCLEOTIDE SEQUENCE [LARGE SCALE GENOMIC DNA]</scope>
    <source>
        <strain evidence="5">IAEA</strain>
    </source>
</reference>
<protein>
    <recommendedName>
        <fullName evidence="3">Formyl transferase N-terminal domain-containing protein</fullName>
    </recommendedName>
</protein>
<dbReference type="GO" id="GO:0008864">
    <property type="term" value="F:formyltetrahydrofolate deformylase activity"/>
    <property type="evidence" value="ECO:0007669"/>
    <property type="project" value="InterPro"/>
</dbReference>
<dbReference type="Proteomes" id="UP000092460">
    <property type="component" value="Unassembled WGS sequence"/>
</dbReference>
<dbReference type="PRINTS" id="PR01575">
    <property type="entry name" value="FFH4HYDRLASE"/>
</dbReference>
<dbReference type="PANTHER" id="PTHR42706">
    <property type="entry name" value="FORMYLTETRAHYDROFOLATE DEFORMYLASE"/>
    <property type="match status" value="1"/>
</dbReference>
<name>A0A1B0C141_9MUSC</name>
<dbReference type="AlphaFoldDB" id="A0A1B0C141"/>
<evidence type="ECO:0000259" key="3">
    <source>
        <dbReference type="Pfam" id="PF00551"/>
    </source>
</evidence>
<dbReference type="VEuPathDB" id="VectorBase:GPPI046369"/>
<dbReference type="SUPFAM" id="SSF53328">
    <property type="entry name" value="Formyltransferase"/>
    <property type="match status" value="1"/>
</dbReference>
<dbReference type="Pfam" id="PF00551">
    <property type="entry name" value="Formyl_trans_N"/>
    <property type="match status" value="1"/>
</dbReference>
<dbReference type="GO" id="GO:0006730">
    <property type="term" value="P:one-carbon metabolic process"/>
    <property type="evidence" value="ECO:0007669"/>
    <property type="project" value="UniProtKB-KW"/>
</dbReference>